<organism evidence="2">
    <name type="scientific">Oryza meridionalis</name>
    <dbReference type="NCBI Taxonomy" id="40149"/>
    <lineage>
        <taxon>Eukaryota</taxon>
        <taxon>Viridiplantae</taxon>
        <taxon>Streptophyta</taxon>
        <taxon>Embryophyta</taxon>
        <taxon>Tracheophyta</taxon>
        <taxon>Spermatophyta</taxon>
        <taxon>Magnoliopsida</taxon>
        <taxon>Liliopsida</taxon>
        <taxon>Poales</taxon>
        <taxon>Poaceae</taxon>
        <taxon>BOP clade</taxon>
        <taxon>Oryzoideae</taxon>
        <taxon>Oryzeae</taxon>
        <taxon>Oryzinae</taxon>
        <taxon>Oryza</taxon>
    </lineage>
</organism>
<name>A0A0E0DSE0_9ORYZ</name>
<feature type="region of interest" description="Disordered" evidence="1">
    <location>
        <begin position="50"/>
        <end position="98"/>
    </location>
</feature>
<evidence type="ECO:0000313" key="2">
    <source>
        <dbReference type="EnsemblPlants" id="OMERI05G16530.9"/>
    </source>
</evidence>
<evidence type="ECO:0000256" key="1">
    <source>
        <dbReference type="SAM" id="MobiDB-lite"/>
    </source>
</evidence>
<proteinExistence type="predicted"/>
<dbReference type="EnsemblPlants" id="OMERI05G16530.9">
    <property type="protein sequence ID" value="OMERI05G16530.9"/>
    <property type="gene ID" value="OMERI05G16530"/>
</dbReference>
<evidence type="ECO:0000313" key="3">
    <source>
        <dbReference type="Proteomes" id="UP000008021"/>
    </source>
</evidence>
<reference evidence="2" key="2">
    <citation type="submission" date="2018-05" db="EMBL/GenBank/DDBJ databases">
        <title>OmerRS3 (Oryza meridionalis Reference Sequence Version 3).</title>
        <authorList>
            <person name="Zhang J."/>
            <person name="Kudrna D."/>
            <person name="Lee S."/>
            <person name="Talag J."/>
            <person name="Welchert J."/>
            <person name="Wing R.A."/>
        </authorList>
    </citation>
    <scope>NUCLEOTIDE SEQUENCE [LARGE SCALE GENOMIC DNA]</scope>
    <source>
        <strain evidence="2">cv. OR44</strain>
    </source>
</reference>
<dbReference type="Proteomes" id="UP000008021">
    <property type="component" value="Chromosome 5"/>
</dbReference>
<keyword evidence="3" id="KW-1185">Reference proteome</keyword>
<dbReference type="AlphaFoldDB" id="A0A0E0DSE0"/>
<dbReference type="Gramene" id="OMERI05G16530.9">
    <property type="protein sequence ID" value="OMERI05G16530.9"/>
    <property type="gene ID" value="OMERI05G16530"/>
</dbReference>
<dbReference type="HOGENOM" id="CLU_1780406_0_0_1"/>
<reference evidence="2" key="1">
    <citation type="submission" date="2015-04" db="UniProtKB">
        <authorList>
            <consortium name="EnsemblPlants"/>
        </authorList>
    </citation>
    <scope>IDENTIFICATION</scope>
</reference>
<accession>A0A0E0DSE0</accession>
<sequence length="146" mass="15413">MWAMLFLGLTPTRAEDLGAAALPVPAAAGEGSPPANRLAVLLLRAYGAEAPRSASSPPPHPRCRGGGPGRGCRVAASSCRTPASPAVRRPPPISLGEEDLPVPEILQRLVKARRMGQELVLEKPNLHVADRTYSSGKSLEYQAFSK</sequence>
<protein>
    <submittedName>
        <fullName evidence="2">Uncharacterized protein</fullName>
    </submittedName>
</protein>